<keyword evidence="3" id="KW-1185">Reference proteome</keyword>
<sequence>MWERARQRDSCRYQIRRCRLSTTVWRIGFVPSPQPAIAAILGSLGYGSTLANGRWHTKGPAQIVYAGSSRALCQLEKRVHCNGANPANQALMRLELPARSEILHAADLGLPKDWHDHMAATQSIGMNWLASGASLGLWVPSFVERDEMNLLINPAHSQYGAIRLVVERNPFEFDPRLF</sequence>
<dbReference type="SMART" id="SM00953">
    <property type="entry name" value="RES"/>
    <property type="match status" value="1"/>
</dbReference>
<accession>A0A240U9Q5</accession>
<dbReference type="KEGG" id="acis:CBP35_16980"/>
<feature type="domain" description="RES" evidence="1">
    <location>
        <begin position="43"/>
        <end position="166"/>
    </location>
</feature>
<evidence type="ECO:0000313" key="2">
    <source>
        <dbReference type="EMBL" id="ART57782.1"/>
    </source>
</evidence>
<dbReference type="Proteomes" id="UP000194440">
    <property type="component" value="Chromosome"/>
</dbReference>
<dbReference type="KEGG" id="acip:CBP36_01960"/>
<gene>
    <name evidence="2" type="ORF">CBP36_01960</name>
</gene>
<evidence type="ECO:0000259" key="1">
    <source>
        <dbReference type="SMART" id="SM00953"/>
    </source>
</evidence>
<dbReference type="InterPro" id="IPR014914">
    <property type="entry name" value="RES_dom"/>
</dbReference>
<evidence type="ECO:0000313" key="3">
    <source>
        <dbReference type="Proteomes" id="UP000194440"/>
    </source>
</evidence>
<organism evidence="2 3">
    <name type="scientific">Acidovorax carolinensis</name>
    <dbReference type="NCBI Taxonomy" id="553814"/>
    <lineage>
        <taxon>Bacteria</taxon>
        <taxon>Pseudomonadati</taxon>
        <taxon>Pseudomonadota</taxon>
        <taxon>Betaproteobacteria</taxon>
        <taxon>Burkholderiales</taxon>
        <taxon>Comamonadaceae</taxon>
        <taxon>Acidovorax</taxon>
    </lineage>
</organism>
<dbReference type="EMBL" id="CP021366">
    <property type="protein sequence ID" value="ART57782.1"/>
    <property type="molecule type" value="Genomic_DNA"/>
</dbReference>
<name>A0A240U9Q5_9BURK</name>
<protein>
    <recommendedName>
        <fullName evidence="1">RES domain-containing protein</fullName>
    </recommendedName>
</protein>
<dbReference type="Pfam" id="PF08808">
    <property type="entry name" value="RES"/>
    <property type="match status" value="1"/>
</dbReference>
<proteinExistence type="predicted"/>
<reference evidence="2" key="1">
    <citation type="submission" date="2017-05" db="EMBL/GenBank/DDBJ databases">
        <title>Polyphasic characterization of four soil-derived phenanthrene-degrading Acidovorax strains and proposal of Acidovorax phenanthrenivorans sp. nov.</title>
        <authorList>
            <person name="Singleton D."/>
            <person name="Lee J."/>
            <person name="Dickey A.N."/>
            <person name="Stroud A."/>
            <person name="Scholl E.H."/>
            <person name="Wright F.A."/>
            <person name="Aitken M.D."/>
        </authorList>
    </citation>
    <scope>NUCLEOTIDE SEQUENCE</scope>
    <source>
        <strain evidence="2">P4</strain>
    </source>
</reference>
<dbReference type="AlphaFoldDB" id="A0A240U9Q5"/>